<reference evidence="1 2" key="1">
    <citation type="submission" date="2023-05" db="EMBL/GenBank/DDBJ databases">
        <title>A 100% complete, gapless, phased diploid assembly of the Scenedesmus obliquus UTEX 3031 genome.</title>
        <authorList>
            <person name="Biondi T.C."/>
            <person name="Hanschen E.R."/>
            <person name="Kwon T."/>
            <person name="Eng W."/>
            <person name="Kruse C.P.S."/>
            <person name="Koehler S.I."/>
            <person name="Kunde Y."/>
            <person name="Gleasner C.D."/>
            <person name="You Mak K.T."/>
            <person name="Polle J."/>
            <person name="Hovde B.T."/>
            <person name="Starkenburg S.R."/>
        </authorList>
    </citation>
    <scope>NUCLEOTIDE SEQUENCE [LARGE SCALE GENOMIC DNA]</scope>
    <source>
        <strain evidence="1 2">DOE0152z</strain>
    </source>
</reference>
<protein>
    <submittedName>
        <fullName evidence="1">Uncharacterized protein</fullName>
    </submittedName>
</protein>
<evidence type="ECO:0000313" key="1">
    <source>
        <dbReference type="EMBL" id="WIA21954.1"/>
    </source>
</evidence>
<organism evidence="1 2">
    <name type="scientific">Tetradesmus obliquus</name>
    <name type="common">Green alga</name>
    <name type="synonym">Acutodesmus obliquus</name>
    <dbReference type="NCBI Taxonomy" id="3088"/>
    <lineage>
        <taxon>Eukaryota</taxon>
        <taxon>Viridiplantae</taxon>
        <taxon>Chlorophyta</taxon>
        <taxon>core chlorophytes</taxon>
        <taxon>Chlorophyceae</taxon>
        <taxon>CS clade</taxon>
        <taxon>Sphaeropleales</taxon>
        <taxon>Scenedesmaceae</taxon>
        <taxon>Tetradesmus</taxon>
    </lineage>
</organism>
<gene>
    <name evidence="1" type="ORF">OEZ85_004316</name>
</gene>
<accession>A0ABY8UKB8</accession>
<dbReference type="EMBL" id="CP126221">
    <property type="protein sequence ID" value="WIA21954.1"/>
    <property type="molecule type" value="Genomic_DNA"/>
</dbReference>
<dbReference type="Proteomes" id="UP001244341">
    <property type="component" value="Chromosome 14b"/>
</dbReference>
<keyword evidence="2" id="KW-1185">Reference proteome</keyword>
<sequence length="187" mass="19016">MSGTAAPQAAAAAAAAAAASDAAPPALCIHLSSSARGLELPGASWQVWLPQVALRQGAVAKLALRFALQQQQQQQQQQGGVLLPAEGPLVARAAWGADGIVRLRSQVLLPVLQQLAGSSITAMAAAAADGTGSHTITFTLLPLFEGEMITTVGVLSLMSREDYADLKVPKGAALALMAACSRLAGQQ</sequence>
<name>A0ABY8UKB8_TETOB</name>
<proteinExistence type="predicted"/>
<evidence type="ECO:0000313" key="2">
    <source>
        <dbReference type="Proteomes" id="UP001244341"/>
    </source>
</evidence>